<evidence type="ECO:0000256" key="1">
    <source>
        <dbReference type="SAM" id="Phobius"/>
    </source>
</evidence>
<feature type="signal peptide" evidence="2">
    <location>
        <begin position="1"/>
        <end position="23"/>
    </location>
</feature>
<proteinExistence type="predicted"/>
<name>A0A261FN78_9BIFI</name>
<keyword evidence="1" id="KW-0472">Membrane</keyword>
<dbReference type="Proteomes" id="UP000216871">
    <property type="component" value="Unassembled WGS sequence"/>
</dbReference>
<reference evidence="3 4" key="1">
    <citation type="journal article" date="2017" name="BMC Genomics">
        <title>Comparative genomic and phylogenomic analyses of the Bifidobacteriaceae family.</title>
        <authorList>
            <person name="Lugli G.A."/>
            <person name="Milani C."/>
            <person name="Turroni F."/>
            <person name="Duranti S."/>
            <person name="Mancabelli L."/>
            <person name="Mangifesta M."/>
            <person name="Ferrario C."/>
            <person name="Modesto M."/>
            <person name="Mattarelli P."/>
            <person name="Jiri K."/>
            <person name="van Sinderen D."/>
            <person name="Ventura M."/>
        </authorList>
    </citation>
    <scope>NUCLEOTIDE SEQUENCE [LARGE SCALE GENOMIC DNA]</scope>
    <source>
        <strain evidence="3 4">DSM 100196</strain>
    </source>
</reference>
<keyword evidence="2" id="KW-0732">Signal</keyword>
<evidence type="ECO:0000256" key="2">
    <source>
        <dbReference type="SAM" id="SignalP"/>
    </source>
</evidence>
<gene>
    <name evidence="3" type="ORF">BMYO_0753</name>
</gene>
<organism evidence="3 4">
    <name type="scientific">Bifidobacterium myosotis</name>
    <dbReference type="NCBI Taxonomy" id="1630166"/>
    <lineage>
        <taxon>Bacteria</taxon>
        <taxon>Bacillati</taxon>
        <taxon>Actinomycetota</taxon>
        <taxon>Actinomycetes</taxon>
        <taxon>Bifidobacteriales</taxon>
        <taxon>Bifidobacteriaceae</taxon>
        <taxon>Bifidobacterium</taxon>
    </lineage>
</organism>
<keyword evidence="4" id="KW-1185">Reference proteome</keyword>
<keyword evidence="1" id="KW-1133">Transmembrane helix</keyword>
<feature type="chain" id="PRO_5012763069" description="DUF4129 domain-containing protein" evidence="2">
    <location>
        <begin position="24"/>
        <end position="211"/>
    </location>
</feature>
<feature type="transmembrane region" description="Helical" evidence="1">
    <location>
        <begin position="57"/>
        <end position="78"/>
    </location>
</feature>
<evidence type="ECO:0000313" key="3">
    <source>
        <dbReference type="EMBL" id="OZG60622.1"/>
    </source>
</evidence>
<comment type="caution">
    <text evidence="3">The sequence shown here is derived from an EMBL/GenBank/DDBJ whole genome shotgun (WGS) entry which is preliminary data.</text>
</comment>
<sequence length="211" mass="22583">MTVPSLAWLPVSHVIAWSSKASAAIVTTDLTAPALLADSGDAGDLKPVEALSLTGPLVAVIAVCMVLVVALIVLAVVLSRPARRPRRDASPRGAHTEASAKAVWRKRIDDVVAQHEAGTLTREDAFAQLARIAREFAGSVSGRELSSSTLTDLTRLNRTPANRQGLDTLRQTISALYPPEFADAARNSAARETSVRDAAEWVSNLVERWRS</sequence>
<dbReference type="RefSeq" id="WP_233428136.1">
    <property type="nucleotide sequence ID" value="NZ_MWWW01000006.1"/>
</dbReference>
<dbReference type="AlphaFoldDB" id="A0A261FN78"/>
<dbReference type="EMBL" id="MWWW01000006">
    <property type="protein sequence ID" value="OZG60622.1"/>
    <property type="molecule type" value="Genomic_DNA"/>
</dbReference>
<evidence type="ECO:0008006" key="5">
    <source>
        <dbReference type="Google" id="ProtNLM"/>
    </source>
</evidence>
<accession>A0A261FN78</accession>
<evidence type="ECO:0000313" key="4">
    <source>
        <dbReference type="Proteomes" id="UP000216871"/>
    </source>
</evidence>
<protein>
    <recommendedName>
        <fullName evidence="5">DUF4129 domain-containing protein</fullName>
    </recommendedName>
</protein>
<keyword evidence="1" id="KW-0812">Transmembrane</keyword>